<sequence>MDGLSRNGMILNCESTPGSACENEQVCSGGLRCLNGICLCPVGTINVNGSCQTSSSKLGKCKSNMECPGLAYCDISRKICVCPDLTIAVGDRCVRTSEISTITRSGSDSATKECASDSDCSSEEICLIKKCLCLHGKDENNSCRKPTSLERSTVEFQSIARITTTPEILTMATEKDN</sequence>
<reference evidence="2 3" key="1">
    <citation type="submission" date="2013-11" db="EMBL/GenBank/DDBJ databases">
        <title>Draft genome of the bovine lungworm Dictyocaulus viviparus.</title>
        <authorList>
            <person name="Mitreva M."/>
        </authorList>
    </citation>
    <scope>NUCLEOTIDE SEQUENCE [LARGE SCALE GENOMIC DNA]</scope>
    <source>
        <strain evidence="2 3">HannoverDv2000</strain>
    </source>
</reference>
<dbReference type="AlphaFoldDB" id="A0A0D8XKD8"/>
<evidence type="ECO:0000313" key="3">
    <source>
        <dbReference type="Proteomes" id="UP000053766"/>
    </source>
</evidence>
<dbReference type="InterPro" id="IPR006149">
    <property type="entry name" value="EB_dom"/>
</dbReference>
<gene>
    <name evidence="2" type="ORF">DICVIV_09691</name>
</gene>
<keyword evidence="3" id="KW-1185">Reference proteome</keyword>
<reference evidence="3" key="2">
    <citation type="journal article" date="2016" name="Sci. Rep.">
        <title>Dictyocaulus viviparus genome, variome and transcriptome elucidate lungworm biology and support future intervention.</title>
        <authorList>
            <person name="McNulty S.N."/>
            <person name="Strube C."/>
            <person name="Rosa B.A."/>
            <person name="Martin J.C."/>
            <person name="Tyagi R."/>
            <person name="Choi Y.J."/>
            <person name="Wang Q."/>
            <person name="Hallsworth Pepin K."/>
            <person name="Zhang X."/>
            <person name="Ozersky P."/>
            <person name="Wilson R.K."/>
            <person name="Sternberg P.W."/>
            <person name="Gasser R.B."/>
            <person name="Mitreva M."/>
        </authorList>
    </citation>
    <scope>NUCLEOTIDE SEQUENCE [LARGE SCALE GENOMIC DNA]</scope>
    <source>
        <strain evidence="3">HannoverDv2000</strain>
    </source>
</reference>
<proteinExistence type="predicted"/>
<dbReference type="Proteomes" id="UP000053766">
    <property type="component" value="Unassembled WGS sequence"/>
</dbReference>
<dbReference type="STRING" id="29172.A0A0D8XKD8"/>
<dbReference type="Pfam" id="PF01683">
    <property type="entry name" value="EB"/>
    <property type="match status" value="1"/>
</dbReference>
<accession>A0A0D8XKD8</accession>
<organism evidence="2 3">
    <name type="scientific">Dictyocaulus viviparus</name>
    <name type="common">Bovine lungworm</name>
    <dbReference type="NCBI Taxonomy" id="29172"/>
    <lineage>
        <taxon>Eukaryota</taxon>
        <taxon>Metazoa</taxon>
        <taxon>Ecdysozoa</taxon>
        <taxon>Nematoda</taxon>
        <taxon>Chromadorea</taxon>
        <taxon>Rhabditida</taxon>
        <taxon>Rhabditina</taxon>
        <taxon>Rhabditomorpha</taxon>
        <taxon>Strongyloidea</taxon>
        <taxon>Metastrongylidae</taxon>
        <taxon>Dictyocaulus</taxon>
    </lineage>
</organism>
<feature type="domain" description="EB" evidence="1">
    <location>
        <begin position="15"/>
        <end position="51"/>
    </location>
</feature>
<evidence type="ECO:0000313" key="2">
    <source>
        <dbReference type="EMBL" id="KJH44294.1"/>
    </source>
</evidence>
<evidence type="ECO:0000259" key="1">
    <source>
        <dbReference type="Pfam" id="PF01683"/>
    </source>
</evidence>
<dbReference type="EMBL" id="KN716485">
    <property type="protein sequence ID" value="KJH44294.1"/>
    <property type="molecule type" value="Genomic_DNA"/>
</dbReference>
<name>A0A0D8XKD8_DICVI</name>
<protein>
    <recommendedName>
        <fullName evidence="1">EB domain-containing protein</fullName>
    </recommendedName>
</protein>